<dbReference type="STRING" id="388467.A19Y_0620"/>
<dbReference type="Proteomes" id="UP000027395">
    <property type="component" value="Chromosome"/>
</dbReference>
<proteinExistence type="predicted"/>
<dbReference type="AlphaFoldDB" id="A0A073CBX8"/>
<keyword evidence="2" id="KW-1185">Reference proteome</keyword>
<dbReference type="SUPFAM" id="SSF52266">
    <property type="entry name" value="SGNH hydrolase"/>
    <property type="match status" value="1"/>
</dbReference>
<evidence type="ECO:0000313" key="2">
    <source>
        <dbReference type="Proteomes" id="UP000027395"/>
    </source>
</evidence>
<gene>
    <name evidence="1" type="ORF">A19Y_0620</name>
</gene>
<evidence type="ECO:0000313" key="1">
    <source>
        <dbReference type="EMBL" id="KEI65799.1"/>
    </source>
</evidence>
<dbReference type="PATRIC" id="fig|388467.6.peg.562"/>
<dbReference type="eggNOG" id="ENOG5032TC5">
    <property type="taxonomic scope" value="Bacteria"/>
</dbReference>
<organism evidence="1 2">
    <name type="scientific">Planktothrix agardhii (strain NIVA-CYA 126/8)</name>
    <dbReference type="NCBI Taxonomy" id="388467"/>
    <lineage>
        <taxon>Bacteria</taxon>
        <taxon>Bacillati</taxon>
        <taxon>Cyanobacteriota</taxon>
        <taxon>Cyanophyceae</taxon>
        <taxon>Oscillatoriophycideae</taxon>
        <taxon>Oscillatoriales</taxon>
        <taxon>Microcoleaceae</taxon>
        <taxon>Planktothrix</taxon>
    </lineage>
</organism>
<name>A0A073CBX8_PLAA1</name>
<dbReference type="EMBL" id="CM002803">
    <property type="protein sequence ID" value="KEI65799.1"/>
    <property type="molecule type" value="Genomic_DNA"/>
</dbReference>
<dbReference type="HOGENOM" id="CLU_723311_0_0_3"/>
<sequence>MYSRFMLLSVRHKFNYLVRRWKKFSILKLLLIGFISFLLSCALLNQVAPAPEIPIISEKLRKFEEHKNDYNTLFFGSSRIYRHIIPRVFDRRMASQGYDIKSYNLGVSGMNFAETYFFLQKILETKPMNVKWVFIESPDFDLNIADENLKTDRVIYWHTLEHTLWIYQFILESDVPLTRKLFLIREHTIPLIYHIFNISQADPLIRSFIFSQPDQNPYLIRERDRRDYSSPGEDGYLALDDEDPTYTQFAQRNQDYLSNLESYQKKVLKLIENQKKSNDRTFLKPLELRTIKEITQLIIKMDAQPILILSPILSNQSQLVIASQGGQISPLISFNDPIKYPELYDPKNRFDSDHLNKTGAQKFTKLLADQFATYLNSKNINP</sequence>
<reference evidence="1 2" key="1">
    <citation type="journal article" date="2014" name="Appl. Environ. Microbiol.">
        <title>Elucidation of insertion elements encoded on plasmids and in vitro construction of shuttle vectors from the toxic cyanobacterium Planktothrix.</title>
        <authorList>
            <person name="Christiansen G."/>
            <person name="Goesmann A."/>
            <person name="Kurmayer R."/>
        </authorList>
    </citation>
    <scope>NUCLEOTIDE SEQUENCE [LARGE SCALE GENOMIC DNA]</scope>
    <source>
        <strain evidence="1 2">NIVA-CYA 126/8</strain>
    </source>
</reference>
<protein>
    <submittedName>
        <fullName evidence="1">Uncharacterized protein</fullName>
    </submittedName>
</protein>
<accession>A0A073CBX8</accession>